<sequence length="156" mass="17555">MYKYSIYSSNNRSQSIETTTVTHGARYDEIDSMYYHHSNANELTLNNRPLEILLSSNNGGSIGSISTSNDDTAHNVSARSSSDDSYLVPCRIYINLEIGVADENSEQIREQENHTDCSSESKSESSETVMKSDHHYETVTTTNIEEHVYENSIETN</sequence>
<protein>
    <submittedName>
        <fullName evidence="2">Uncharacterized protein</fullName>
    </submittedName>
</protein>
<reference evidence="2 3" key="1">
    <citation type="submission" date="2020-06" db="EMBL/GenBank/DDBJ databases">
        <authorList>
            <person name="Li R."/>
            <person name="Bekaert M."/>
        </authorList>
    </citation>
    <scope>NUCLEOTIDE SEQUENCE [LARGE SCALE GENOMIC DNA]</scope>
    <source>
        <strain evidence="3">wild</strain>
    </source>
</reference>
<accession>A0A6J8AWQ9</accession>
<organism evidence="2 3">
    <name type="scientific">Mytilus coruscus</name>
    <name type="common">Sea mussel</name>
    <dbReference type="NCBI Taxonomy" id="42192"/>
    <lineage>
        <taxon>Eukaryota</taxon>
        <taxon>Metazoa</taxon>
        <taxon>Spiralia</taxon>
        <taxon>Lophotrochozoa</taxon>
        <taxon>Mollusca</taxon>
        <taxon>Bivalvia</taxon>
        <taxon>Autobranchia</taxon>
        <taxon>Pteriomorphia</taxon>
        <taxon>Mytilida</taxon>
        <taxon>Mytiloidea</taxon>
        <taxon>Mytilidae</taxon>
        <taxon>Mytilinae</taxon>
        <taxon>Mytilus</taxon>
    </lineage>
</organism>
<feature type="region of interest" description="Disordered" evidence="1">
    <location>
        <begin position="105"/>
        <end position="156"/>
    </location>
</feature>
<gene>
    <name evidence="2" type="ORF">MCOR_12422</name>
</gene>
<evidence type="ECO:0000313" key="3">
    <source>
        <dbReference type="Proteomes" id="UP000507470"/>
    </source>
</evidence>
<keyword evidence="3" id="KW-1185">Reference proteome</keyword>
<dbReference type="AlphaFoldDB" id="A0A6J8AWQ9"/>
<evidence type="ECO:0000256" key="1">
    <source>
        <dbReference type="SAM" id="MobiDB-lite"/>
    </source>
</evidence>
<proteinExistence type="predicted"/>
<name>A0A6J8AWQ9_MYTCO</name>
<feature type="compositionally biased region" description="Basic and acidic residues" evidence="1">
    <location>
        <begin position="106"/>
        <end position="137"/>
    </location>
</feature>
<dbReference type="EMBL" id="CACVKT020002153">
    <property type="protein sequence ID" value="CAC5375434.1"/>
    <property type="molecule type" value="Genomic_DNA"/>
</dbReference>
<dbReference type="Proteomes" id="UP000507470">
    <property type="component" value="Unassembled WGS sequence"/>
</dbReference>
<evidence type="ECO:0000313" key="2">
    <source>
        <dbReference type="EMBL" id="CAC5375434.1"/>
    </source>
</evidence>